<accession>A0A163G938</accession>
<reference evidence="2" key="1">
    <citation type="journal article" date="2016" name="Genome Announc.">
        <title>Draft genomes of two strains of Paenibacillus glucanolyticus with capability to degrade lignocellulose.</title>
        <authorList>
            <person name="Mathews S.L."/>
            <person name="Pawlak J."/>
            <person name="Grunden A.M."/>
        </authorList>
    </citation>
    <scope>NUCLEOTIDE SEQUENCE [LARGE SCALE GENOMIC DNA]</scope>
    <source>
        <strain evidence="2">SLM1</strain>
    </source>
</reference>
<dbReference type="CDD" id="cd01651">
    <property type="entry name" value="RT_G2_intron"/>
    <property type="match status" value="1"/>
</dbReference>
<evidence type="ECO:0000313" key="2">
    <source>
        <dbReference type="EMBL" id="KZS44804.1"/>
    </source>
</evidence>
<keyword evidence="3" id="KW-1185">Reference proteome</keyword>
<gene>
    <name evidence="2" type="ORF">AWU65_02095</name>
</gene>
<sequence>MDPVVFTSIFELCKMLNYKIHNGTYKFTYFKEKLLSKGKGKLPRVISIPTIRDKITLSVLNEILTEVFKDEIEGKLTQTIIDEIKNAVNSGEYNYFIKIDIKNFYGNINHPIILKKIQKKIKDKSVLSLVEKALINPTVTEGKRNVEPEVPSVGVPQGVSISNILANIYLLEVDKRIGSFKGVKYFRYVDDILILCKTSNKKRTFKSIENELCNKLKLAINSKKDEGLLTKGFDYLGYAYKKLNEYKYGFSVRPNNLLKLETSIIEIFSEYKKNKSSEQFLWDINNRITGFVLEDNKYGWLFFYSQIDNVAILYHLDWFVNKMCGVYKVKPALQKQIKRFVKAYFEIIMKRGKSAYIPNSKEFPLDEKKRILQTIYNINRSELDKMPNNDVDKLFKRKVYISVKELEKDVQNIS</sequence>
<dbReference type="InterPro" id="IPR000477">
    <property type="entry name" value="RT_dom"/>
</dbReference>
<evidence type="ECO:0000313" key="3">
    <source>
        <dbReference type="Proteomes" id="UP000076796"/>
    </source>
</evidence>
<dbReference type="EMBL" id="LWMH01000001">
    <property type="protein sequence ID" value="KZS44804.1"/>
    <property type="molecule type" value="Genomic_DNA"/>
</dbReference>
<proteinExistence type="predicted"/>
<dbReference type="PANTHER" id="PTHR34047">
    <property type="entry name" value="NUCLEAR INTRON MATURASE 1, MITOCHONDRIAL-RELATED"/>
    <property type="match status" value="1"/>
</dbReference>
<comment type="caution">
    <text evidence="2">The sequence shown here is derived from an EMBL/GenBank/DDBJ whole genome shotgun (WGS) entry which is preliminary data.</text>
</comment>
<dbReference type="PANTHER" id="PTHR34047:SF8">
    <property type="entry name" value="PROTEIN YKFC"/>
    <property type="match status" value="1"/>
</dbReference>
<dbReference type="Pfam" id="PF00078">
    <property type="entry name" value="RVT_1"/>
    <property type="match status" value="1"/>
</dbReference>
<dbReference type="PROSITE" id="PS50878">
    <property type="entry name" value="RT_POL"/>
    <property type="match status" value="1"/>
</dbReference>
<evidence type="ECO:0000259" key="1">
    <source>
        <dbReference type="PROSITE" id="PS50878"/>
    </source>
</evidence>
<dbReference type="AlphaFoldDB" id="A0A163G938"/>
<name>A0A163G938_9BACL</name>
<feature type="domain" description="Reverse transcriptase" evidence="1">
    <location>
        <begin position="16"/>
        <end position="240"/>
    </location>
</feature>
<dbReference type="SUPFAM" id="SSF56672">
    <property type="entry name" value="DNA/RNA polymerases"/>
    <property type="match status" value="1"/>
</dbReference>
<dbReference type="InterPro" id="IPR043502">
    <property type="entry name" value="DNA/RNA_pol_sf"/>
</dbReference>
<organism evidence="2 3">
    <name type="scientific">Paenibacillus glucanolyticus</name>
    <dbReference type="NCBI Taxonomy" id="59843"/>
    <lineage>
        <taxon>Bacteria</taxon>
        <taxon>Bacillati</taxon>
        <taxon>Bacillota</taxon>
        <taxon>Bacilli</taxon>
        <taxon>Bacillales</taxon>
        <taxon>Paenibacillaceae</taxon>
        <taxon>Paenibacillus</taxon>
    </lineage>
</organism>
<dbReference type="Proteomes" id="UP000076796">
    <property type="component" value="Unassembled WGS sequence"/>
</dbReference>
<protein>
    <recommendedName>
        <fullName evidence="1">Reverse transcriptase domain-containing protein</fullName>
    </recommendedName>
</protein>
<dbReference type="RefSeq" id="WP_063477386.1">
    <property type="nucleotide sequence ID" value="NZ_LWMH01000001.1"/>
</dbReference>
<dbReference type="InterPro" id="IPR051083">
    <property type="entry name" value="GrpII_Intron_Splice-Mob/Def"/>
</dbReference>